<keyword evidence="12 14" id="KW-0496">Mitochondrion</keyword>
<keyword evidence="11 14" id="KW-0406">Ion transport</keyword>
<evidence type="ECO:0000256" key="2">
    <source>
        <dbReference type="ARBA" id="ARBA00008958"/>
    </source>
</evidence>
<comment type="subunit">
    <text evidence="14">Component of the uniplex complex. Interacts (via the transmembrane region) with MCU (via the first transmembrane region); the interaction is direct.</text>
</comment>
<dbReference type="Pfam" id="PF10161">
    <property type="entry name" value="DDDD"/>
    <property type="match status" value="1"/>
</dbReference>
<keyword evidence="16" id="KW-1185">Reference proteome</keyword>
<evidence type="ECO:0000256" key="13">
    <source>
        <dbReference type="ARBA" id="ARBA00023136"/>
    </source>
</evidence>
<evidence type="ECO:0000256" key="7">
    <source>
        <dbReference type="ARBA" id="ARBA00022792"/>
    </source>
</evidence>
<sequence length="99" mass="10672">MSPKGLLSMRATAAIATATFRKMLIYSNAANNCKNIHSAAHFRSGAVKPKPEETNFALGRIICTVIPGLFVGAAISKTVANFLEENDLFVPEDDDDDDD</sequence>
<keyword evidence="10" id="KW-1133">Transmembrane helix</keyword>
<dbReference type="STRING" id="67801.A0A1B0C6A7"/>
<comment type="similarity">
    <text evidence="2 14">Belongs to the SMDT1/EMRE family.</text>
</comment>
<dbReference type="GO" id="GO:0051560">
    <property type="term" value="P:mitochondrial calcium ion homeostasis"/>
    <property type="evidence" value="ECO:0007669"/>
    <property type="project" value="UniProtKB-UniRule"/>
</dbReference>
<dbReference type="GO" id="GO:0036444">
    <property type="term" value="P:calcium import into the mitochondrion"/>
    <property type="evidence" value="ECO:0007669"/>
    <property type="project" value="UniProtKB-UniRule"/>
</dbReference>
<evidence type="ECO:0000256" key="10">
    <source>
        <dbReference type="ARBA" id="ARBA00022989"/>
    </source>
</evidence>
<keyword evidence="5 14" id="KW-0109">Calcium transport</keyword>
<comment type="subcellular location">
    <subcellularLocation>
        <location evidence="1 14">Mitochondrion inner membrane</location>
        <topology evidence="1 14">Single-pass membrane protein</topology>
    </subcellularLocation>
</comment>
<comment type="function">
    <text evidence="14">Essential regulatory subunit of the mitochondrial calcium uniporter complex (uniplex), a complex that mediates calcium uptake into mitochondria.</text>
</comment>
<evidence type="ECO:0000256" key="11">
    <source>
        <dbReference type="ARBA" id="ARBA00023065"/>
    </source>
</evidence>
<evidence type="ECO:0000256" key="6">
    <source>
        <dbReference type="ARBA" id="ARBA00022692"/>
    </source>
</evidence>
<keyword evidence="9 14" id="KW-0809">Transit peptide</keyword>
<dbReference type="GO" id="GO:1990246">
    <property type="term" value="C:uniplex complex"/>
    <property type="evidence" value="ECO:0007669"/>
    <property type="project" value="UniProtKB-UniRule"/>
</dbReference>
<evidence type="ECO:0000256" key="5">
    <source>
        <dbReference type="ARBA" id="ARBA00022568"/>
    </source>
</evidence>
<keyword evidence="8 14" id="KW-0106">Calcium</keyword>
<dbReference type="Proteomes" id="UP000092460">
    <property type="component" value="Unassembled WGS sequence"/>
</dbReference>
<dbReference type="InterPro" id="IPR018782">
    <property type="entry name" value="MCU_reg"/>
</dbReference>
<dbReference type="AlphaFoldDB" id="A0A1B0C6A7"/>
<keyword evidence="13" id="KW-0472">Membrane</keyword>
<keyword evidence="7 14" id="KW-0999">Mitochondrion inner membrane</keyword>
<dbReference type="EMBL" id="JXJN01026513">
    <property type="status" value="NOT_ANNOTATED_CDS"/>
    <property type="molecule type" value="Genomic_DNA"/>
</dbReference>
<evidence type="ECO:0000256" key="9">
    <source>
        <dbReference type="ARBA" id="ARBA00022946"/>
    </source>
</evidence>
<evidence type="ECO:0000256" key="1">
    <source>
        <dbReference type="ARBA" id="ARBA00004434"/>
    </source>
</evidence>
<reference evidence="15" key="2">
    <citation type="submission" date="2020-05" db="UniProtKB">
        <authorList>
            <consortium name="EnsemblMetazoa"/>
        </authorList>
    </citation>
    <scope>IDENTIFICATION</scope>
    <source>
        <strain evidence="15">IAEA</strain>
    </source>
</reference>
<evidence type="ECO:0000256" key="3">
    <source>
        <dbReference type="ARBA" id="ARBA00022180"/>
    </source>
</evidence>
<protein>
    <recommendedName>
        <fullName evidence="3 14">Essential MCU regulator, mitochondrial</fullName>
    </recommendedName>
    <alternativeName>
        <fullName evidence="14">Single-pass membrane protein with aspartate-rich tail 1, mitochondrial</fullName>
    </alternativeName>
</protein>
<keyword evidence="4 14" id="KW-0813">Transport</keyword>
<evidence type="ECO:0000256" key="14">
    <source>
        <dbReference type="RuleBase" id="RU369077"/>
    </source>
</evidence>
<dbReference type="PANTHER" id="PTHR33904">
    <property type="entry name" value="ESSENTIAL MCU REGULATOR, MITOCHONDRIAL"/>
    <property type="match status" value="1"/>
</dbReference>
<dbReference type="EnsemblMetazoa" id="GPPI050324-RA">
    <property type="protein sequence ID" value="GPPI050324-PA"/>
    <property type="gene ID" value="GPPI050324"/>
</dbReference>
<dbReference type="VEuPathDB" id="VectorBase:GPPI050324"/>
<organism evidence="15 16">
    <name type="scientific">Glossina palpalis gambiensis</name>
    <dbReference type="NCBI Taxonomy" id="67801"/>
    <lineage>
        <taxon>Eukaryota</taxon>
        <taxon>Metazoa</taxon>
        <taxon>Ecdysozoa</taxon>
        <taxon>Arthropoda</taxon>
        <taxon>Hexapoda</taxon>
        <taxon>Insecta</taxon>
        <taxon>Pterygota</taxon>
        <taxon>Neoptera</taxon>
        <taxon>Endopterygota</taxon>
        <taxon>Diptera</taxon>
        <taxon>Brachycera</taxon>
        <taxon>Muscomorpha</taxon>
        <taxon>Hippoboscoidea</taxon>
        <taxon>Glossinidae</taxon>
        <taxon>Glossina</taxon>
    </lineage>
</organism>
<dbReference type="PANTHER" id="PTHR33904:SF1">
    <property type="entry name" value="ESSENTIAL MCU REGULATOR, MITOCHONDRIAL"/>
    <property type="match status" value="1"/>
</dbReference>
<name>A0A1B0C6A7_9MUSC</name>
<evidence type="ECO:0000256" key="12">
    <source>
        <dbReference type="ARBA" id="ARBA00023128"/>
    </source>
</evidence>
<evidence type="ECO:0000256" key="4">
    <source>
        <dbReference type="ARBA" id="ARBA00022448"/>
    </source>
</evidence>
<evidence type="ECO:0000313" key="16">
    <source>
        <dbReference type="Proteomes" id="UP000092460"/>
    </source>
</evidence>
<evidence type="ECO:0000256" key="8">
    <source>
        <dbReference type="ARBA" id="ARBA00022837"/>
    </source>
</evidence>
<proteinExistence type="inferred from homology"/>
<evidence type="ECO:0000313" key="15">
    <source>
        <dbReference type="EnsemblMetazoa" id="GPPI050324-PA"/>
    </source>
</evidence>
<accession>A0A1B0C6A7</accession>
<reference evidence="16" key="1">
    <citation type="submission" date="2015-01" db="EMBL/GenBank/DDBJ databases">
        <authorList>
            <person name="Aksoy S."/>
            <person name="Warren W."/>
            <person name="Wilson R.K."/>
        </authorList>
    </citation>
    <scope>NUCLEOTIDE SEQUENCE [LARGE SCALE GENOMIC DNA]</scope>
    <source>
        <strain evidence="16">IAEA</strain>
    </source>
</reference>
<keyword evidence="6" id="KW-0812">Transmembrane</keyword>